<feature type="compositionally biased region" description="Polar residues" evidence="1">
    <location>
        <begin position="68"/>
        <end position="84"/>
    </location>
</feature>
<feature type="compositionally biased region" description="Low complexity" evidence="1">
    <location>
        <begin position="18"/>
        <end position="29"/>
    </location>
</feature>
<feature type="compositionally biased region" description="Basic and acidic residues" evidence="1">
    <location>
        <begin position="248"/>
        <end position="266"/>
    </location>
</feature>
<feature type="region of interest" description="Disordered" evidence="1">
    <location>
        <begin position="63"/>
        <end position="109"/>
    </location>
</feature>
<dbReference type="Proteomes" id="UP000749646">
    <property type="component" value="Unassembled WGS sequence"/>
</dbReference>
<keyword evidence="3" id="KW-1185">Reference proteome</keyword>
<protein>
    <submittedName>
        <fullName evidence="2">Uncharacterized protein</fullName>
    </submittedName>
</protein>
<feature type="compositionally biased region" description="Basic and acidic residues" evidence="1">
    <location>
        <begin position="90"/>
        <end position="102"/>
    </location>
</feature>
<evidence type="ECO:0000313" key="2">
    <source>
        <dbReference type="EMBL" id="KAF9962579.1"/>
    </source>
</evidence>
<comment type="caution">
    <text evidence="2">The sequence shown here is derived from an EMBL/GenBank/DDBJ whole genome shotgun (WGS) entry which is preliminary data.</text>
</comment>
<sequence>MAGYSPQYPRSHGPIEMSSISPYNSNASSPLASPKLFALASTDGYASPSRILTDKLDLNPLCLEPKENNTSSASVLTNDSNSDEANGINDLEKEGRTTTSDKKTKKSGNKIKKVITQSLDTEMFKDLILISPPRKFSGSSGSSSKGHSKATTKGSFDSDTSMPSNLRHHATSTTTTSTSRLLRTRVRSPSVSVVEERLLNKDSQGYSVPLTIEAILVRYDHDSKSMPPKAASAPISISSDWSHHLAKEVESRRQQQELERSEKTLEANKGPISDNANRDLVNSSTAEALSESAVVPATVMESNASHNNVTML</sequence>
<accession>A0A9P6M216</accession>
<feature type="region of interest" description="Disordered" evidence="1">
    <location>
        <begin position="248"/>
        <end position="278"/>
    </location>
</feature>
<proteinExistence type="predicted"/>
<feature type="region of interest" description="Disordered" evidence="1">
    <location>
        <begin position="135"/>
        <end position="186"/>
    </location>
</feature>
<organism evidence="2 3">
    <name type="scientific">Modicella reniformis</name>
    <dbReference type="NCBI Taxonomy" id="1440133"/>
    <lineage>
        <taxon>Eukaryota</taxon>
        <taxon>Fungi</taxon>
        <taxon>Fungi incertae sedis</taxon>
        <taxon>Mucoromycota</taxon>
        <taxon>Mortierellomycotina</taxon>
        <taxon>Mortierellomycetes</taxon>
        <taxon>Mortierellales</taxon>
        <taxon>Mortierellaceae</taxon>
        <taxon>Modicella</taxon>
    </lineage>
</organism>
<evidence type="ECO:0000256" key="1">
    <source>
        <dbReference type="SAM" id="MobiDB-lite"/>
    </source>
</evidence>
<name>A0A9P6M216_9FUNG</name>
<feature type="region of interest" description="Disordered" evidence="1">
    <location>
        <begin position="1"/>
        <end position="29"/>
    </location>
</feature>
<gene>
    <name evidence="2" type="ORF">BGZ65_008699</name>
</gene>
<dbReference type="AlphaFoldDB" id="A0A9P6M216"/>
<evidence type="ECO:0000313" key="3">
    <source>
        <dbReference type="Proteomes" id="UP000749646"/>
    </source>
</evidence>
<dbReference type="EMBL" id="JAAAHW010006370">
    <property type="protein sequence ID" value="KAF9962579.1"/>
    <property type="molecule type" value="Genomic_DNA"/>
</dbReference>
<feature type="compositionally biased region" description="Low complexity" evidence="1">
    <location>
        <begin position="171"/>
        <end position="186"/>
    </location>
</feature>
<reference evidence="2" key="1">
    <citation type="journal article" date="2020" name="Fungal Divers.">
        <title>Resolving the Mortierellaceae phylogeny through synthesis of multi-gene phylogenetics and phylogenomics.</title>
        <authorList>
            <person name="Vandepol N."/>
            <person name="Liber J."/>
            <person name="Desiro A."/>
            <person name="Na H."/>
            <person name="Kennedy M."/>
            <person name="Barry K."/>
            <person name="Grigoriev I.V."/>
            <person name="Miller A.N."/>
            <person name="O'Donnell K."/>
            <person name="Stajich J.E."/>
            <person name="Bonito G."/>
        </authorList>
    </citation>
    <scope>NUCLEOTIDE SEQUENCE</scope>
    <source>
        <strain evidence="2">MES-2147</strain>
    </source>
</reference>
<feature type="compositionally biased region" description="Low complexity" evidence="1">
    <location>
        <begin position="135"/>
        <end position="155"/>
    </location>
</feature>